<dbReference type="EMBL" id="NKUF01000010">
    <property type="protein sequence ID" value="PYD63543.1"/>
    <property type="molecule type" value="Genomic_DNA"/>
</dbReference>
<evidence type="ECO:0000313" key="1">
    <source>
        <dbReference type="EMBL" id="PYD63543.1"/>
    </source>
</evidence>
<evidence type="ECO:0000313" key="2">
    <source>
        <dbReference type="Proteomes" id="UP000248301"/>
    </source>
</evidence>
<reference evidence="1 2" key="1">
    <citation type="submission" date="2017-07" db="EMBL/GenBank/DDBJ databases">
        <title>A draft genome sequence of Gluconacetobacter entanii LTH 4560.</title>
        <authorList>
            <person name="Skraban J."/>
            <person name="Cleenwerck I."/>
            <person name="Vandamme P."/>
            <person name="Trcek J."/>
        </authorList>
    </citation>
    <scope>NUCLEOTIDE SEQUENCE [LARGE SCALE GENOMIC DNA]</scope>
    <source>
        <strain evidence="1 2">LTH 4560</strain>
    </source>
</reference>
<comment type="caution">
    <text evidence="1">The sequence shown here is derived from an EMBL/GenBank/DDBJ whole genome shotgun (WGS) entry which is preliminary data.</text>
</comment>
<protein>
    <submittedName>
        <fullName evidence="1">Uncharacterized protein</fullName>
    </submittedName>
</protein>
<sequence>MCHHIVSKQYAVVHHADMTLREFRRTFFCLPGSEQYARFPEKIYDLCLTQAGCERLRSDIAMDLS</sequence>
<dbReference type="AlphaFoldDB" id="A0A318Q3M9"/>
<gene>
    <name evidence="1" type="ORF">CFR72_06450</name>
</gene>
<organism evidence="1 2">
    <name type="scientific">Gluconacetobacter entanii</name>
    <dbReference type="NCBI Taxonomy" id="108528"/>
    <lineage>
        <taxon>Bacteria</taxon>
        <taxon>Pseudomonadati</taxon>
        <taxon>Pseudomonadota</taxon>
        <taxon>Alphaproteobacteria</taxon>
        <taxon>Acetobacterales</taxon>
        <taxon>Acetobacteraceae</taxon>
        <taxon>Gluconacetobacter</taxon>
    </lineage>
</organism>
<accession>A0A318Q3M9</accession>
<name>A0A318Q3M9_9PROT</name>
<proteinExistence type="predicted"/>
<dbReference type="Proteomes" id="UP000248301">
    <property type="component" value="Unassembled WGS sequence"/>
</dbReference>